<dbReference type="GO" id="GO:0000398">
    <property type="term" value="P:mRNA splicing, via spliceosome"/>
    <property type="evidence" value="ECO:0007669"/>
    <property type="project" value="TreeGrafter"/>
</dbReference>
<organism evidence="3 4">
    <name type="scientific">Musa troglodytarum</name>
    <name type="common">fe'i banana</name>
    <dbReference type="NCBI Taxonomy" id="320322"/>
    <lineage>
        <taxon>Eukaryota</taxon>
        <taxon>Viridiplantae</taxon>
        <taxon>Streptophyta</taxon>
        <taxon>Embryophyta</taxon>
        <taxon>Tracheophyta</taxon>
        <taxon>Spermatophyta</taxon>
        <taxon>Magnoliopsida</taxon>
        <taxon>Liliopsida</taxon>
        <taxon>Zingiberales</taxon>
        <taxon>Musaceae</taxon>
        <taxon>Musa</taxon>
    </lineage>
</organism>
<dbReference type="EMBL" id="CP097510">
    <property type="protein sequence ID" value="URE41569.1"/>
    <property type="molecule type" value="Genomic_DNA"/>
</dbReference>
<dbReference type="InterPro" id="IPR000504">
    <property type="entry name" value="RRM_dom"/>
</dbReference>
<evidence type="ECO:0000256" key="1">
    <source>
        <dbReference type="ARBA" id="ARBA00022884"/>
    </source>
</evidence>
<dbReference type="InterPro" id="IPR051847">
    <property type="entry name" value="RNA_proc/Spliceosome_comp"/>
</dbReference>
<keyword evidence="4" id="KW-1185">Reference proteome</keyword>
<proteinExistence type="predicted"/>
<dbReference type="Gene3D" id="3.30.70.330">
    <property type="match status" value="1"/>
</dbReference>
<dbReference type="InterPro" id="IPR012677">
    <property type="entry name" value="Nucleotide-bd_a/b_plait_sf"/>
</dbReference>
<name>A0A9E7L8G8_9LILI</name>
<evidence type="ECO:0000259" key="2">
    <source>
        <dbReference type="SMART" id="SM00360"/>
    </source>
</evidence>
<dbReference type="GO" id="GO:0071011">
    <property type="term" value="C:precatalytic spliceosome"/>
    <property type="evidence" value="ECO:0007669"/>
    <property type="project" value="TreeGrafter"/>
</dbReference>
<dbReference type="InterPro" id="IPR035979">
    <property type="entry name" value="RBD_domain_sf"/>
</dbReference>
<dbReference type="GO" id="GO:0005686">
    <property type="term" value="C:U2 snRNP"/>
    <property type="evidence" value="ECO:0007669"/>
    <property type="project" value="TreeGrafter"/>
</dbReference>
<dbReference type="PANTHER" id="PTHR45880">
    <property type="entry name" value="RNA-BINDING MOTIF PROTEIN, X-LINKED 2"/>
    <property type="match status" value="1"/>
</dbReference>
<dbReference type="Proteomes" id="UP001055439">
    <property type="component" value="Chromosome 8"/>
</dbReference>
<evidence type="ECO:0000313" key="4">
    <source>
        <dbReference type="Proteomes" id="UP001055439"/>
    </source>
</evidence>
<dbReference type="OrthoDB" id="272703at2759"/>
<feature type="domain" description="RRM" evidence="2">
    <location>
        <begin position="78"/>
        <end position="151"/>
    </location>
</feature>
<gene>
    <name evidence="3" type="ORF">MUK42_06746</name>
</gene>
<dbReference type="GO" id="GO:0003723">
    <property type="term" value="F:RNA binding"/>
    <property type="evidence" value="ECO:0007669"/>
    <property type="project" value="UniProtKB-KW"/>
</dbReference>
<accession>A0A9E7L8G8</accession>
<dbReference type="SUPFAM" id="SSF54928">
    <property type="entry name" value="RNA-binding domain, RBD"/>
    <property type="match status" value="1"/>
</dbReference>
<protein>
    <recommendedName>
        <fullName evidence="2">RRM domain-containing protein</fullName>
    </recommendedName>
</protein>
<dbReference type="Pfam" id="PF00076">
    <property type="entry name" value="RRM_1"/>
    <property type="match status" value="1"/>
</dbReference>
<dbReference type="PANTHER" id="PTHR45880:SF2">
    <property type="entry name" value="GLYCINE-RICH RNA-BINDING PROTEIN 4, MITOCHONDRIAL ISOFORM X1"/>
    <property type="match status" value="1"/>
</dbReference>
<dbReference type="AlphaFoldDB" id="A0A9E7L8G8"/>
<keyword evidence="1" id="KW-0694">RNA-binding</keyword>
<dbReference type="GO" id="GO:0071013">
    <property type="term" value="C:catalytic step 2 spliceosome"/>
    <property type="evidence" value="ECO:0007669"/>
    <property type="project" value="TreeGrafter"/>
</dbReference>
<reference evidence="3" key="1">
    <citation type="submission" date="2022-05" db="EMBL/GenBank/DDBJ databases">
        <title>The Musa troglodytarum L. genome provides insights into the mechanism of non-climacteric behaviour and enrichment of carotenoids.</title>
        <authorList>
            <person name="Wang J."/>
        </authorList>
    </citation>
    <scope>NUCLEOTIDE SEQUENCE</scope>
    <source>
        <tissue evidence="3">Leaf</tissue>
    </source>
</reference>
<dbReference type="SMART" id="SM00360">
    <property type="entry name" value="RRM"/>
    <property type="match status" value="1"/>
</dbReference>
<sequence length="226" mass="24561">MATLHHHRPISVSVLSPLSRLRPSSAIPATLFSRSPLSGLMCAPISARAIRDKRLLGPLRGCATSDSAISPGPPPSSRIFIKGLSSSTSEGFLAKTFSSFGEVKKIKIITSKSSKQSLGLAYIWFAHEQDALMAVKEMNGKFLDGRFIAVTIAEAESPSKQIIEKWTGIPLRWWRSITNQFHLLSHNLILVTSEKLWNAGPLDQTGMLMQLIGLLSGVISSGANLR</sequence>
<evidence type="ECO:0000313" key="3">
    <source>
        <dbReference type="EMBL" id="URE41569.1"/>
    </source>
</evidence>